<reference evidence="7" key="1">
    <citation type="submission" date="2018-02" db="EMBL/GenBank/DDBJ databases">
        <authorList>
            <person name="Cohen D.B."/>
            <person name="Kent A.D."/>
        </authorList>
    </citation>
    <scope>NUCLEOTIDE SEQUENCE</scope>
</reference>
<keyword evidence="1" id="KW-0479">Metal-binding</keyword>
<protein>
    <recommendedName>
        <fullName evidence="6">BED-type domain-containing protein</fullName>
    </recommendedName>
</protein>
<dbReference type="SUPFAM" id="SSF53098">
    <property type="entry name" value="Ribonuclease H-like"/>
    <property type="match status" value="1"/>
</dbReference>
<accession>A0A2N9ILE4</accession>
<evidence type="ECO:0000256" key="4">
    <source>
        <dbReference type="PROSITE-ProRule" id="PRU00027"/>
    </source>
</evidence>
<dbReference type="EMBL" id="OIVN01006157">
    <property type="protein sequence ID" value="SPD26456.1"/>
    <property type="molecule type" value="Genomic_DNA"/>
</dbReference>
<feature type="domain" description="BED-type" evidence="6">
    <location>
        <begin position="319"/>
        <end position="376"/>
    </location>
</feature>
<evidence type="ECO:0000256" key="2">
    <source>
        <dbReference type="ARBA" id="ARBA00022771"/>
    </source>
</evidence>
<name>A0A2N9ILE4_FAGSY</name>
<dbReference type="GO" id="GO:0008270">
    <property type="term" value="F:zinc ion binding"/>
    <property type="evidence" value="ECO:0007669"/>
    <property type="project" value="UniProtKB-KW"/>
</dbReference>
<dbReference type="GO" id="GO:0003677">
    <property type="term" value="F:DNA binding"/>
    <property type="evidence" value="ECO:0007669"/>
    <property type="project" value="InterPro"/>
</dbReference>
<dbReference type="InterPro" id="IPR012337">
    <property type="entry name" value="RNaseH-like_sf"/>
</dbReference>
<evidence type="ECO:0000259" key="6">
    <source>
        <dbReference type="PROSITE" id="PS50808"/>
    </source>
</evidence>
<dbReference type="PROSITE" id="PS50808">
    <property type="entry name" value="ZF_BED"/>
    <property type="match status" value="1"/>
</dbReference>
<proteinExistence type="predicted"/>
<evidence type="ECO:0000256" key="1">
    <source>
        <dbReference type="ARBA" id="ARBA00022723"/>
    </source>
</evidence>
<gene>
    <name evidence="7" type="ORF">FSB_LOCUS54338</name>
</gene>
<keyword evidence="3" id="KW-0862">Zinc</keyword>
<keyword evidence="2 4" id="KW-0863">Zinc-finger</keyword>
<evidence type="ECO:0000256" key="5">
    <source>
        <dbReference type="SAM" id="MobiDB-lite"/>
    </source>
</evidence>
<dbReference type="Pfam" id="PF02892">
    <property type="entry name" value="zf-BED"/>
    <property type="match status" value="1"/>
</dbReference>
<dbReference type="AlphaFoldDB" id="A0A2N9ILE4"/>
<feature type="region of interest" description="Disordered" evidence="5">
    <location>
        <begin position="157"/>
        <end position="186"/>
    </location>
</feature>
<dbReference type="InterPro" id="IPR003656">
    <property type="entry name" value="Znf_BED"/>
</dbReference>
<dbReference type="PANTHER" id="PTHR32166:SF122">
    <property type="entry name" value="OS09G0499600 PROTEIN"/>
    <property type="match status" value="1"/>
</dbReference>
<organism evidence="7">
    <name type="scientific">Fagus sylvatica</name>
    <name type="common">Beechnut</name>
    <dbReference type="NCBI Taxonomy" id="28930"/>
    <lineage>
        <taxon>Eukaryota</taxon>
        <taxon>Viridiplantae</taxon>
        <taxon>Streptophyta</taxon>
        <taxon>Embryophyta</taxon>
        <taxon>Tracheophyta</taxon>
        <taxon>Spermatophyta</taxon>
        <taxon>Magnoliopsida</taxon>
        <taxon>eudicotyledons</taxon>
        <taxon>Gunneridae</taxon>
        <taxon>Pentapetalae</taxon>
        <taxon>rosids</taxon>
        <taxon>fabids</taxon>
        <taxon>Fagales</taxon>
        <taxon>Fagaceae</taxon>
        <taxon>Fagus</taxon>
    </lineage>
</organism>
<sequence length="780" mass="88420">MKRMIHVKMIAEELWHMKVEHIEVTLNDWSTLWKKSCKETTNECQRRLQRPTNNYTCHQKVATKVMDGCKGNPRNIGMHRVEAKPSGGAWKGVKALIKMKSPALGRLGHDLSDGMQSDVIGDLETLQPRLSVTESAKISLKHWKAVITLVELDELESQTNEEPHNNDQAQDSTRSDRPKRNKRPPVRYGFEDLVSYALLTSSEDPSTFEDAIESSGNDKCMEAMVKEMESLSKNKTWELTELPKGKKPIGCKWLIESLINRVDLSESEAETSLDFLLNDANEALIRLKSATPSLPRVICINMANNSSTIGSSAASALARSEDLAWAHACVVPEAKNNTICLYCNKLIKGGGITRLKYHLAGIRGQVEPCKSAPDDVKWQMKQLIEDLKKSKEKKRKINAEIASAYGDPIDVDEEEEVEVGMLLQGVFLNQGTMFLKSLDTSGLRKDAETLFDIFDTVFQEIAHCLDLMLENIADRRYFPIVDDTVRKAKHSVVGKEVSKDVLEDHEFWSQCHHIVKITEPLVRVLRLVDGDEKPVMGYLYEAMDRAKKEIKVTMKHKVSLYGPYVQVIDSRWDRQLYSHLHAAGCFLNPAIYFRPTFTKKSEVHKGLLAIIMRLVRDPKIQDKISSQLDEYKKSIGDFGMSLTICQREKPNPVSWWEQFGLGTPENIRRTKNTFNPINLDNIDLMAEWVAEKPGLLDENDLNWDNLNAPIALVNVEDDDEVIVLNEDIEDDDQVVKENTRRVLARSFDTSCDTSADGFNPYAVDGVDDNDVFDFGEFDKD</sequence>
<evidence type="ECO:0000256" key="3">
    <source>
        <dbReference type="ARBA" id="ARBA00022833"/>
    </source>
</evidence>
<dbReference type="PANTHER" id="PTHR32166">
    <property type="entry name" value="OSJNBA0013A04.12 PROTEIN"/>
    <property type="match status" value="1"/>
</dbReference>
<evidence type="ECO:0000313" key="7">
    <source>
        <dbReference type="EMBL" id="SPD26456.1"/>
    </source>
</evidence>